<reference evidence="3" key="1">
    <citation type="submission" date="2020-07" db="EMBL/GenBank/DDBJ databases">
        <title>Genome sequences of bacteria associated with the marine, planktonic diatom Thalassiosira profunda strain ECT2AJA-044.</title>
        <authorList>
            <person name="Gargas C.B."/>
            <person name="Roberts W.R."/>
            <person name="Alverson A.J."/>
        </authorList>
    </citation>
    <scope>NUCLEOTIDE SEQUENCE</scope>
    <source>
        <strain evidence="3">ECT2AJA-044</strain>
    </source>
</reference>
<feature type="compositionally biased region" description="Polar residues" evidence="1">
    <location>
        <begin position="16"/>
        <end position="25"/>
    </location>
</feature>
<feature type="region of interest" description="Disordered" evidence="1">
    <location>
        <begin position="16"/>
        <end position="43"/>
    </location>
</feature>
<protein>
    <submittedName>
        <fullName evidence="3">Hint domain-containing protein</fullName>
    </submittedName>
</protein>
<dbReference type="Pfam" id="PF13403">
    <property type="entry name" value="Hint_2"/>
    <property type="match status" value="1"/>
</dbReference>
<organism evidence="3 4">
    <name type="scientific">Cognatishimia activa</name>
    <dbReference type="NCBI Taxonomy" id="1715691"/>
    <lineage>
        <taxon>Bacteria</taxon>
        <taxon>Pseudomonadati</taxon>
        <taxon>Pseudomonadota</taxon>
        <taxon>Alphaproteobacteria</taxon>
        <taxon>Rhodobacterales</taxon>
        <taxon>Paracoccaceae</taxon>
        <taxon>Cognatishimia</taxon>
    </lineage>
</organism>
<dbReference type="InterPro" id="IPR028992">
    <property type="entry name" value="Hedgehog/Intein_dom"/>
</dbReference>
<evidence type="ECO:0000313" key="4">
    <source>
        <dbReference type="Proteomes" id="UP000665026"/>
    </source>
</evidence>
<dbReference type="Proteomes" id="UP000665026">
    <property type="component" value="Chromosome"/>
</dbReference>
<feature type="domain" description="Hedgehog/Intein (Hint)" evidence="2">
    <location>
        <begin position="152"/>
        <end position="296"/>
    </location>
</feature>
<name>A0A975EQ25_9RHOB</name>
<gene>
    <name evidence="3" type="ORF">HZ995_01830</name>
</gene>
<sequence length="346" mass="37878">MANFTLQYVYQVSDFDQSGSNQAPPNESGAKAAGTPPFNLQLDADAGPQQLTISDTDDSGFDEINSAGQTLQSDITLDGVTYPAGSKVVVNYEIITDDGFSGFSITIGDNNSGKNVTTAFVSTEPMEPGELYTFTSEYNIGRGERDYADFACFAQGTLIRGVDRDIPVQDLRDGDIIQTENGPKPIRKILCRRLTRRNLRKTPNMRPIRLVAGCLGMGLPSTDLLLSPQHRLLVSSGKRQLLSGATEALLPAKKLTSLPGVFVDEGVRAVTYFHILLEAHEVIYANDAPTESLYLGTFGLAALSQLQRIELLGLFPEITDPDFEWPHARPALRPKQQERLIARLSR</sequence>
<dbReference type="RefSeq" id="WP_209356989.1">
    <property type="nucleotide sequence ID" value="NZ_CP060010.1"/>
</dbReference>
<evidence type="ECO:0000313" key="3">
    <source>
        <dbReference type="EMBL" id="QTN36287.1"/>
    </source>
</evidence>
<dbReference type="SUPFAM" id="SSF51294">
    <property type="entry name" value="Hedgehog/intein (Hint) domain"/>
    <property type="match status" value="1"/>
</dbReference>
<accession>A0A975EQ25</accession>
<dbReference type="EMBL" id="CP060010">
    <property type="protein sequence ID" value="QTN36287.1"/>
    <property type="molecule type" value="Genomic_DNA"/>
</dbReference>
<proteinExistence type="predicted"/>
<dbReference type="AlphaFoldDB" id="A0A975EQ25"/>
<dbReference type="InterPro" id="IPR036844">
    <property type="entry name" value="Hint_dom_sf"/>
</dbReference>
<evidence type="ECO:0000256" key="1">
    <source>
        <dbReference type="SAM" id="MobiDB-lite"/>
    </source>
</evidence>
<dbReference type="KEGG" id="cact:HZ995_01830"/>
<evidence type="ECO:0000259" key="2">
    <source>
        <dbReference type="Pfam" id="PF13403"/>
    </source>
</evidence>